<evidence type="ECO:0000313" key="1">
    <source>
        <dbReference type="EMBL" id="QJA78628.1"/>
    </source>
</evidence>
<gene>
    <name evidence="1" type="ORF">MM415A01046_0025</name>
</gene>
<name>A0A6M3KAH5_9ZZZZ</name>
<dbReference type="AlphaFoldDB" id="A0A6M3KAH5"/>
<sequence length="52" mass="5999">MTTWAWTYGLALTDPKWSHKISAETFEYLSALVGQLTHKQALYAEIQWSDPI</sequence>
<organism evidence="1">
    <name type="scientific">viral metagenome</name>
    <dbReference type="NCBI Taxonomy" id="1070528"/>
    <lineage>
        <taxon>unclassified sequences</taxon>
        <taxon>metagenomes</taxon>
        <taxon>organismal metagenomes</taxon>
    </lineage>
</organism>
<proteinExistence type="predicted"/>
<accession>A0A6M3KAH5</accession>
<dbReference type="EMBL" id="MT142345">
    <property type="protein sequence ID" value="QJA78628.1"/>
    <property type="molecule type" value="Genomic_DNA"/>
</dbReference>
<protein>
    <submittedName>
        <fullName evidence="1">Uncharacterized protein</fullName>
    </submittedName>
</protein>
<reference evidence="1" key="1">
    <citation type="submission" date="2020-03" db="EMBL/GenBank/DDBJ databases">
        <title>The deep terrestrial virosphere.</title>
        <authorList>
            <person name="Holmfeldt K."/>
            <person name="Nilsson E."/>
            <person name="Simone D."/>
            <person name="Lopez-Fernandez M."/>
            <person name="Wu X."/>
            <person name="de Brujin I."/>
            <person name="Lundin D."/>
            <person name="Andersson A."/>
            <person name="Bertilsson S."/>
            <person name="Dopson M."/>
        </authorList>
    </citation>
    <scope>NUCLEOTIDE SEQUENCE</scope>
    <source>
        <strain evidence="1">MM415A01046</strain>
    </source>
</reference>